<evidence type="ECO:0000313" key="11">
    <source>
        <dbReference type="Proteomes" id="UP000494040"/>
    </source>
</evidence>
<dbReference type="Gene3D" id="1.20.5.2210">
    <property type="match status" value="1"/>
</dbReference>
<proteinExistence type="inferred from homology"/>
<evidence type="ECO:0000256" key="4">
    <source>
        <dbReference type="ARBA" id="ARBA00022781"/>
    </source>
</evidence>
<name>A0A8I6TH73_CIMLE</name>
<evidence type="ECO:0000313" key="10">
    <source>
        <dbReference type="EnsemblMetazoa" id="XP_014259491.1"/>
    </source>
</evidence>
<dbReference type="Pfam" id="PF05405">
    <property type="entry name" value="Mt_ATP-synt_B"/>
    <property type="match status" value="1"/>
</dbReference>
<keyword evidence="5 9" id="KW-0999">Mitochondrion inner membrane</keyword>
<comment type="subcellular location">
    <subcellularLocation>
        <location evidence="9">Mitochondrion</location>
    </subcellularLocation>
    <subcellularLocation>
        <location evidence="9">Mitochondrion inner membrane</location>
    </subcellularLocation>
</comment>
<keyword evidence="2 9" id="KW-0813">Transport</keyword>
<keyword evidence="8 9" id="KW-0472">Membrane</keyword>
<dbReference type="AlphaFoldDB" id="A0A8I6TH73"/>
<dbReference type="PANTHER" id="PTHR12733">
    <property type="entry name" value="MITOCHONDRIAL ATP SYNTHASE B CHAIN"/>
    <property type="match status" value="1"/>
</dbReference>
<dbReference type="EnsemblMetazoa" id="XM_014404005.2">
    <property type="protein sequence ID" value="XP_014259491.1"/>
    <property type="gene ID" value="LOC106672499"/>
</dbReference>
<reference evidence="10" key="1">
    <citation type="submission" date="2022-01" db="UniProtKB">
        <authorList>
            <consortium name="EnsemblMetazoa"/>
        </authorList>
    </citation>
    <scope>IDENTIFICATION</scope>
</reference>
<dbReference type="KEGG" id="clec:106672499"/>
<comment type="subunit">
    <text evidence="9">F-type ATPases have 2 components, CF(1) - the catalytic core - and CF(0) - the membrane proton channel. CF(1) and CF(0) have multiple subunits.</text>
</comment>
<dbReference type="Proteomes" id="UP000494040">
    <property type="component" value="Unassembled WGS sequence"/>
</dbReference>
<evidence type="ECO:0000256" key="7">
    <source>
        <dbReference type="ARBA" id="ARBA00023128"/>
    </source>
</evidence>
<keyword evidence="6 9" id="KW-0406">Ion transport</keyword>
<comment type="function">
    <text evidence="9">Subunit b, of the mitochondrial membrane ATP synthase complex (F(1)F(0) ATP synthase or Complex V) that produces ATP from ADP in the presence of a proton gradient across the membrane which is generated by electron transport complexes of the respiratory chain. ATP synthase complex consist of a soluble F(1) head domain - the catalytic core - and a membrane F(1) domain - the membrane proton channel. These two domains are linked by a central stalk rotating inside the F(1) region and a stationary peripheral stalk. During catalysis, ATP synthesis in the catalytic domain of F(1) is coupled via a rotary mechanism of the central stalk subunits to proton translocation. In vivo, can only synthesize ATP although its ATP hydrolase activity can be activated artificially in vitro. Part of the complex F(0) domain. Part of the complex F(0) domain and the peripheric stalk, which acts as a stator to hold the catalytic alpha(3)beta(3) subcomplex and subunit a/ATP6 static relative to the rotary elements.</text>
</comment>
<evidence type="ECO:0000256" key="2">
    <source>
        <dbReference type="ARBA" id="ARBA00022448"/>
    </source>
</evidence>
<evidence type="ECO:0000256" key="9">
    <source>
        <dbReference type="RuleBase" id="RU368017"/>
    </source>
</evidence>
<evidence type="ECO:0000256" key="3">
    <source>
        <dbReference type="ARBA" id="ARBA00022547"/>
    </source>
</evidence>
<accession>A0A8I6TH73</accession>
<keyword evidence="4 9" id="KW-0375">Hydrogen ion transport</keyword>
<evidence type="ECO:0000256" key="5">
    <source>
        <dbReference type="ARBA" id="ARBA00022792"/>
    </source>
</evidence>
<keyword evidence="3 9" id="KW-0138">CF(0)</keyword>
<dbReference type="GeneID" id="106672499"/>
<evidence type="ECO:0000256" key="8">
    <source>
        <dbReference type="ARBA" id="ARBA00023136"/>
    </source>
</evidence>
<protein>
    <recommendedName>
        <fullName evidence="9">ATP synthase subunit b</fullName>
    </recommendedName>
</protein>
<evidence type="ECO:0000256" key="1">
    <source>
        <dbReference type="ARBA" id="ARBA00007479"/>
    </source>
</evidence>
<evidence type="ECO:0000256" key="6">
    <source>
        <dbReference type="ARBA" id="ARBA00023065"/>
    </source>
</evidence>
<dbReference type="GO" id="GO:0005743">
    <property type="term" value="C:mitochondrial inner membrane"/>
    <property type="evidence" value="ECO:0007669"/>
    <property type="project" value="UniProtKB-SubCell"/>
</dbReference>
<dbReference type="OMA" id="PEEWFTF"/>
<dbReference type="OrthoDB" id="67388at2759"/>
<sequence length="257" mass="29736">MLSRLALRKAFQLKSAAPSLVGGCTRFSSSQGSEDVLCKEGSERDVVNFPRLTRQEFPSKVRHGFIPEEWFELFYKKTGVTGPYVLGVGLPIYLLSKEIWVIEHDFGYVFAFFGLVYYINMKVGSKISGWLDKQVDEADAELRDSRLNHLKWLEDAIKEEEEAQWRAEGQYLLLDAKRENVKLQLEATYRERAMKVYSEVKKRLDYQLEKQRVDQVIAQKHMVQWVVSNVLKSISDAQEKENIKKCLSDLQMLSAKA</sequence>
<dbReference type="GO" id="GO:0045259">
    <property type="term" value="C:proton-transporting ATP synthase complex"/>
    <property type="evidence" value="ECO:0007669"/>
    <property type="project" value="UniProtKB-KW"/>
</dbReference>
<dbReference type="PANTHER" id="PTHR12733:SF3">
    <property type="entry name" value="ATP SYNTHASE F(0) COMPLEX SUBUNIT B1, MITOCHONDRIAL"/>
    <property type="match status" value="1"/>
</dbReference>
<dbReference type="SUPFAM" id="SSF161060">
    <property type="entry name" value="ATP synthase B chain-like"/>
    <property type="match status" value="1"/>
</dbReference>
<keyword evidence="11" id="KW-1185">Reference proteome</keyword>
<dbReference type="CTD" id="39143"/>
<dbReference type="InterPro" id="IPR013837">
    <property type="entry name" value="ATP_synth_F0_suB"/>
</dbReference>
<organism evidence="10 11">
    <name type="scientific">Cimex lectularius</name>
    <name type="common">Bed bug</name>
    <name type="synonym">Acanthia lectularia</name>
    <dbReference type="NCBI Taxonomy" id="79782"/>
    <lineage>
        <taxon>Eukaryota</taxon>
        <taxon>Metazoa</taxon>
        <taxon>Ecdysozoa</taxon>
        <taxon>Arthropoda</taxon>
        <taxon>Hexapoda</taxon>
        <taxon>Insecta</taxon>
        <taxon>Pterygota</taxon>
        <taxon>Neoptera</taxon>
        <taxon>Paraneoptera</taxon>
        <taxon>Hemiptera</taxon>
        <taxon>Heteroptera</taxon>
        <taxon>Panheteroptera</taxon>
        <taxon>Cimicomorpha</taxon>
        <taxon>Cimicidae</taxon>
        <taxon>Cimex</taxon>
    </lineage>
</organism>
<dbReference type="GO" id="GO:0046933">
    <property type="term" value="F:proton-transporting ATP synthase activity, rotational mechanism"/>
    <property type="evidence" value="ECO:0007669"/>
    <property type="project" value="TreeGrafter"/>
</dbReference>
<dbReference type="RefSeq" id="XP_014259491.1">
    <property type="nucleotide sequence ID" value="XM_014404005.2"/>
</dbReference>
<dbReference type="InterPro" id="IPR008688">
    <property type="entry name" value="ATP_synth_Bsub_B/MI25"/>
</dbReference>
<comment type="similarity">
    <text evidence="1 9">Belongs to the eukaryotic ATPase B chain family.</text>
</comment>
<keyword evidence="7 9" id="KW-0496">Mitochondrion</keyword>